<proteinExistence type="predicted"/>
<dbReference type="Gene3D" id="3.30.460.10">
    <property type="entry name" value="Beta Polymerase, domain 2"/>
    <property type="match status" value="1"/>
</dbReference>
<evidence type="ECO:0000313" key="2">
    <source>
        <dbReference type="Proteomes" id="UP000548787"/>
    </source>
</evidence>
<keyword evidence="2" id="KW-1185">Reference proteome</keyword>
<evidence type="ECO:0008006" key="3">
    <source>
        <dbReference type="Google" id="ProtNLM"/>
    </source>
</evidence>
<evidence type="ECO:0000313" key="1">
    <source>
        <dbReference type="EMBL" id="MBA3925671.1"/>
    </source>
</evidence>
<dbReference type="RefSeq" id="WP_181675882.1">
    <property type="nucleotide sequence ID" value="NZ_JABJVM010000003.1"/>
</dbReference>
<sequence>MNSLDIGKKLDIVLKKDKSVFDFVSQLSNENELIFFGGAIRDLYMSSEIVVPRDFDIVLNSSIDIDEVESYFYRSGYAYRKNRFDGFKVEIGKTEVDLWYLDNTWAFKNNKVELSVENLTSTVYLNLDGIAYNYNGGRLYNTVFEKAEKNKEIDIVLQENPQEKLNLLRALVFKEKYNYSLSENLIKRYLHFYEKDSKLAEELNNLQIDHYGQAKMLKNNIDDELQTMCL</sequence>
<protein>
    <recommendedName>
        <fullName evidence="3">Poly A polymerase head domain-containing protein</fullName>
    </recommendedName>
</protein>
<comment type="caution">
    <text evidence="1">The sequence shown here is derived from an EMBL/GenBank/DDBJ whole genome shotgun (WGS) entry which is preliminary data.</text>
</comment>
<dbReference type="EMBL" id="JABJVM010000003">
    <property type="protein sequence ID" value="MBA3925671.1"/>
    <property type="molecule type" value="Genomic_DNA"/>
</dbReference>
<reference evidence="1 2" key="1">
    <citation type="submission" date="2020-05" db="EMBL/GenBank/DDBJ databases">
        <authorList>
            <person name="Carlin C.R."/>
        </authorList>
    </citation>
    <scope>NUCLEOTIDE SEQUENCE [LARGE SCALE GENOMIC DNA]</scope>
    <source>
        <strain evidence="1 2">FSL W9-0585</strain>
    </source>
</reference>
<dbReference type="Proteomes" id="UP000548787">
    <property type="component" value="Unassembled WGS sequence"/>
</dbReference>
<accession>A0A7W1T5E8</accession>
<reference evidence="1 2" key="2">
    <citation type="submission" date="2020-08" db="EMBL/GenBank/DDBJ databases">
        <title>Listeria ohnekaius sp. nov. and Listeria portnoyii sp. nov. isolated from non-agricultural and natural environments.</title>
        <authorList>
            <person name="Weller D."/>
            <person name="Belias A.M."/>
            <person name="Liao J."/>
            <person name="Guo S."/>
            <person name="Orsi R.H."/>
            <person name="Wiedmann M."/>
        </authorList>
    </citation>
    <scope>NUCLEOTIDE SEQUENCE [LARGE SCALE GENOMIC DNA]</scope>
    <source>
        <strain evidence="1 2">FSL W9-0585</strain>
    </source>
</reference>
<name>A0A7W1T5E8_9LIST</name>
<dbReference type="InterPro" id="IPR043519">
    <property type="entry name" value="NT_sf"/>
</dbReference>
<organism evidence="1 2">
    <name type="scientific">Listeria rustica</name>
    <dbReference type="NCBI Taxonomy" id="2713503"/>
    <lineage>
        <taxon>Bacteria</taxon>
        <taxon>Bacillati</taxon>
        <taxon>Bacillota</taxon>
        <taxon>Bacilli</taxon>
        <taxon>Bacillales</taxon>
        <taxon>Listeriaceae</taxon>
        <taxon>Listeria</taxon>
    </lineage>
</organism>
<dbReference type="AlphaFoldDB" id="A0A7W1T5E8"/>
<gene>
    <name evidence="1" type="ORF">HPK16_04870</name>
</gene>